<name>A0A2K1LAF4_PHYPA</name>
<organism evidence="1">
    <name type="scientific">Physcomitrium patens</name>
    <name type="common">Spreading-leaved earth moss</name>
    <name type="synonym">Physcomitrella patens</name>
    <dbReference type="NCBI Taxonomy" id="3218"/>
    <lineage>
        <taxon>Eukaryota</taxon>
        <taxon>Viridiplantae</taxon>
        <taxon>Streptophyta</taxon>
        <taxon>Embryophyta</taxon>
        <taxon>Bryophyta</taxon>
        <taxon>Bryophytina</taxon>
        <taxon>Bryopsida</taxon>
        <taxon>Funariidae</taxon>
        <taxon>Funariales</taxon>
        <taxon>Funariaceae</taxon>
        <taxon>Physcomitrium</taxon>
    </lineage>
</organism>
<dbReference type="EMBL" id="ABEU02000001">
    <property type="protein sequence ID" value="PNR63012.1"/>
    <property type="molecule type" value="Genomic_DNA"/>
</dbReference>
<dbReference type="AlphaFoldDB" id="A0A2K1LAF4"/>
<keyword evidence="3" id="KW-1185">Reference proteome</keyword>
<protein>
    <submittedName>
        <fullName evidence="1 2">Uncharacterized protein</fullName>
    </submittedName>
</protein>
<evidence type="ECO:0000313" key="3">
    <source>
        <dbReference type="Proteomes" id="UP000006727"/>
    </source>
</evidence>
<reference evidence="1 3" key="2">
    <citation type="journal article" date="2018" name="Plant J.">
        <title>The Physcomitrella patens chromosome-scale assembly reveals moss genome structure and evolution.</title>
        <authorList>
            <person name="Lang D."/>
            <person name="Ullrich K.K."/>
            <person name="Murat F."/>
            <person name="Fuchs J."/>
            <person name="Jenkins J."/>
            <person name="Haas F.B."/>
            <person name="Piednoel M."/>
            <person name="Gundlach H."/>
            <person name="Van Bel M."/>
            <person name="Meyberg R."/>
            <person name="Vives C."/>
            <person name="Morata J."/>
            <person name="Symeonidi A."/>
            <person name="Hiss M."/>
            <person name="Muchero W."/>
            <person name="Kamisugi Y."/>
            <person name="Saleh O."/>
            <person name="Blanc G."/>
            <person name="Decker E.L."/>
            <person name="van Gessel N."/>
            <person name="Grimwood J."/>
            <person name="Hayes R.D."/>
            <person name="Graham S.W."/>
            <person name="Gunter L.E."/>
            <person name="McDaniel S.F."/>
            <person name="Hoernstein S.N.W."/>
            <person name="Larsson A."/>
            <person name="Li F.W."/>
            <person name="Perroud P.F."/>
            <person name="Phillips J."/>
            <person name="Ranjan P."/>
            <person name="Rokshar D.S."/>
            <person name="Rothfels C.J."/>
            <person name="Schneider L."/>
            <person name="Shu S."/>
            <person name="Stevenson D.W."/>
            <person name="Thummler F."/>
            <person name="Tillich M."/>
            <person name="Villarreal Aguilar J.C."/>
            <person name="Widiez T."/>
            <person name="Wong G.K."/>
            <person name="Wymore A."/>
            <person name="Zhang Y."/>
            <person name="Zimmer A.D."/>
            <person name="Quatrano R.S."/>
            <person name="Mayer K.F.X."/>
            <person name="Goodstein D."/>
            <person name="Casacuberta J.M."/>
            <person name="Vandepoele K."/>
            <person name="Reski R."/>
            <person name="Cuming A.C."/>
            <person name="Tuskan G.A."/>
            <person name="Maumus F."/>
            <person name="Salse J."/>
            <person name="Schmutz J."/>
            <person name="Rensing S.A."/>
        </authorList>
    </citation>
    <scope>NUCLEOTIDE SEQUENCE [LARGE SCALE GENOMIC DNA]</scope>
    <source>
        <strain evidence="2 3">cv. Gransden 2004</strain>
    </source>
</reference>
<gene>
    <name evidence="1" type="ORF">PHYPA_001437</name>
</gene>
<reference evidence="2" key="3">
    <citation type="submission" date="2020-12" db="UniProtKB">
        <authorList>
            <consortium name="EnsemblPlants"/>
        </authorList>
    </citation>
    <scope>IDENTIFICATION</scope>
</reference>
<reference evidence="1 3" key="1">
    <citation type="journal article" date="2008" name="Science">
        <title>The Physcomitrella genome reveals evolutionary insights into the conquest of land by plants.</title>
        <authorList>
            <person name="Rensing S."/>
            <person name="Lang D."/>
            <person name="Zimmer A."/>
            <person name="Terry A."/>
            <person name="Salamov A."/>
            <person name="Shapiro H."/>
            <person name="Nishiyama T."/>
            <person name="Perroud P.-F."/>
            <person name="Lindquist E."/>
            <person name="Kamisugi Y."/>
            <person name="Tanahashi T."/>
            <person name="Sakakibara K."/>
            <person name="Fujita T."/>
            <person name="Oishi K."/>
            <person name="Shin-I T."/>
            <person name="Kuroki Y."/>
            <person name="Toyoda A."/>
            <person name="Suzuki Y."/>
            <person name="Hashimoto A."/>
            <person name="Yamaguchi K."/>
            <person name="Sugano A."/>
            <person name="Kohara Y."/>
            <person name="Fujiyama A."/>
            <person name="Anterola A."/>
            <person name="Aoki S."/>
            <person name="Ashton N."/>
            <person name="Barbazuk W.B."/>
            <person name="Barker E."/>
            <person name="Bennetzen J."/>
            <person name="Bezanilla M."/>
            <person name="Blankenship R."/>
            <person name="Cho S.H."/>
            <person name="Dutcher S."/>
            <person name="Estelle M."/>
            <person name="Fawcett J.A."/>
            <person name="Gundlach H."/>
            <person name="Hanada K."/>
            <person name="Heyl A."/>
            <person name="Hicks K.A."/>
            <person name="Hugh J."/>
            <person name="Lohr M."/>
            <person name="Mayer K."/>
            <person name="Melkozernov A."/>
            <person name="Murata T."/>
            <person name="Nelson D."/>
            <person name="Pils B."/>
            <person name="Prigge M."/>
            <person name="Reiss B."/>
            <person name="Renner T."/>
            <person name="Rombauts S."/>
            <person name="Rushton P."/>
            <person name="Sanderfoot A."/>
            <person name="Schween G."/>
            <person name="Shiu S.-H."/>
            <person name="Stueber K."/>
            <person name="Theodoulou F.L."/>
            <person name="Tu H."/>
            <person name="Van de Peer Y."/>
            <person name="Verrier P.J."/>
            <person name="Waters E."/>
            <person name="Wood A."/>
            <person name="Yang L."/>
            <person name="Cove D."/>
            <person name="Cuming A."/>
            <person name="Hasebe M."/>
            <person name="Lucas S."/>
            <person name="Mishler D.B."/>
            <person name="Reski R."/>
            <person name="Grigoriev I."/>
            <person name="Quatrano R.S."/>
            <person name="Boore J.L."/>
        </authorList>
    </citation>
    <scope>NUCLEOTIDE SEQUENCE [LARGE SCALE GENOMIC DNA]</scope>
    <source>
        <strain evidence="2 3">cv. Gransden 2004</strain>
    </source>
</reference>
<evidence type="ECO:0000313" key="2">
    <source>
        <dbReference type="EnsemblPlants" id="PAC:32966574.CDS.1"/>
    </source>
</evidence>
<dbReference type="InParanoid" id="A0A2K1LAF4"/>
<accession>A0A2K1LAF4</accession>
<sequence>MPTKLDIKARKGCTPCGILFLESKDGQNYEENSKDCAPCHLHVDDSIHPQLGIVAISLPCFVCSEKRRIATMFLYNQCQYRRHITYL</sequence>
<dbReference type="EnsemblPlants" id="Pp3c1_31430V3.1">
    <property type="protein sequence ID" value="PAC:32966574.CDS.1"/>
    <property type="gene ID" value="Pp3c1_31430"/>
</dbReference>
<dbReference type="Gramene" id="Pp3c1_31430V3.1">
    <property type="protein sequence ID" value="PAC:32966574.CDS.1"/>
    <property type="gene ID" value="Pp3c1_31430"/>
</dbReference>
<dbReference type="Proteomes" id="UP000006727">
    <property type="component" value="Chromosome 1"/>
</dbReference>
<proteinExistence type="predicted"/>
<evidence type="ECO:0000313" key="1">
    <source>
        <dbReference type="EMBL" id="PNR63012.1"/>
    </source>
</evidence>